<reference evidence="2 3" key="1">
    <citation type="submission" date="2021-05" db="EMBL/GenBank/DDBJ databases">
        <title>Fusibacter ferrireducens sp. nov., an anaerobic, sulfur- and Fe-reducing bacterium isolated from the mangrove sediment.</title>
        <authorList>
            <person name="Qiu D."/>
        </authorList>
    </citation>
    <scope>NUCLEOTIDE SEQUENCE [LARGE SCALE GENOMIC DNA]</scope>
    <source>
        <strain evidence="2 3">DSM 12116</strain>
    </source>
</reference>
<name>A0ABS5PPQ2_9FIRM</name>
<comment type="caution">
    <text evidence="2">The sequence shown here is derived from an EMBL/GenBank/DDBJ whole genome shotgun (WGS) entry which is preliminary data.</text>
</comment>
<accession>A0ABS5PPQ2</accession>
<sequence length="177" mass="20056">MGKGAGLYTFLCILALLFFVVGKYGNNPSSAPEEPSVFTPIFLEYDQQYEERLPAFEDAKVHRVYKLAEGRYGFLVTEMGYESEILFFIEVGEDAIEHVDVLSNQETADYGGYVTETWFLDRLLLSTEEKLKVVRYRKKNENEVVAITGATQTSKAAVKAVNRCIDKRGDIKNDETI</sequence>
<gene>
    <name evidence="2" type="ORF">KHM83_09450</name>
</gene>
<evidence type="ECO:0000313" key="2">
    <source>
        <dbReference type="EMBL" id="MBS7526902.1"/>
    </source>
</evidence>
<dbReference type="InterPro" id="IPR007329">
    <property type="entry name" value="FMN-bd"/>
</dbReference>
<dbReference type="EMBL" id="JAHBCL010000014">
    <property type="protein sequence ID" value="MBS7526902.1"/>
    <property type="molecule type" value="Genomic_DNA"/>
</dbReference>
<evidence type="ECO:0000259" key="1">
    <source>
        <dbReference type="SMART" id="SM00900"/>
    </source>
</evidence>
<feature type="domain" description="FMN-binding" evidence="1">
    <location>
        <begin position="80"/>
        <end position="168"/>
    </location>
</feature>
<proteinExistence type="predicted"/>
<dbReference type="RefSeq" id="WP_213236763.1">
    <property type="nucleotide sequence ID" value="NZ_JAHBCL010000014.1"/>
</dbReference>
<organism evidence="2 3">
    <name type="scientific">Fusibacter paucivorans</name>
    <dbReference type="NCBI Taxonomy" id="76009"/>
    <lineage>
        <taxon>Bacteria</taxon>
        <taxon>Bacillati</taxon>
        <taxon>Bacillota</taxon>
        <taxon>Clostridia</taxon>
        <taxon>Eubacteriales</taxon>
        <taxon>Eubacteriales Family XII. Incertae Sedis</taxon>
        <taxon>Fusibacter</taxon>
    </lineage>
</organism>
<dbReference type="Pfam" id="PF04205">
    <property type="entry name" value="FMN_bind"/>
    <property type="match status" value="1"/>
</dbReference>
<dbReference type="Proteomes" id="UP000746471">
    <property type="component" value="Unassembled WGS sequence"/>
</dbReference>
<keyword evidence="3" id="KW-1185">Reference proteome</keyword>
<evidence type="ECO:0000313" key="3">
    <source>
        <dbReference type="Proteomes" id="UP000746471"/>
    </source>
</evidence>
<dbReference type="SMART" id="SM00900">
    <property type="entry name" value="FMN_bind"/>
    <property type="match status" value="1"/>
</dbReference>
<protein>
    <submittedName>
        <fullName evidence="2">FMN-binding protein</fullName>
    </submittedName>
</protein>